<dbReference type="InterPro" id="IPR016130">
    <property type="entry name" value="Tyr_Pase_AS"/>
</dbReference>
<dbReference type="PROSITE" id="PS50056">
    <property type="entry name" value="TYR_PHOSPHATASE_2"/>
    <property type="match status" value="1"/>
</dbReference>
<dbReference type="PANTHER" id="PTHR10367">
    <property type="entry name" value="MRNA-CAPPING ENZYME"/>
    <property type="match status" value="1"/>
</dbReference>
<sequence length="214" mass="23409">MWGAGTKRAGEAYAPGPPLKRPALDISPQDLADIKQWQEASPVGSNVPGTHIVPCKTPFEGPLADKAYAAGLIADEDWFGKDDLVKTSIDQGTPIGLVVDLVNTTKYYTGFDKSAGIEYKKVRIPGRSVPERSVMEEVFDMIDDFVARKPDKYVAVHCTHGINRTGFLVSAYLMTRAHLPKCGGAVAAFEKARGSKMDKQYLLEALMELEEGKY</sequence>
<evidence type="ECO:0000256" key="2">
    <source>
        <dbReference type="ARBA" id="ARBA00022912"/>
    </source>
</evidence>
<protein>
    <recommendedName>
        <fullName evidence="4">Tyrosine specific protein phosphatases domain-containing protein</fullName>
    </recommendedName>
</protein>
<dbReference type="InterPro" id="IPR020422">
    <property type="entry name" value="TYR_PHOSPHATASE_DUAL_dom"/>
</dbReference>
<dbReference type="InterPro" id="IPR000387">
    <property type="entry name" value="Tyr_Pase_dom"/>
</dbReference>
<dbReference type="GO" id="GO:0004721">
    <property type="term" value="F:phosphoprotein phosphatase activity"/>
    <property type="evidence" value="ECO:0007669"/>
    <property type="project" value="UniProtKB-KW"/>
</dbReference>
<evidence type="ECO:0000256" key="3">
    <source>
        <dbReference type="SAM" id="MobiDB-lite"/>
    </source>
</evidence>
<dbReference type="PANTHER" id="PTHR10367:SF17">
    <property type="entry name" value="MRNA-CAPPING ENZYME"/>
    <property type="match status" value="1"/>
</dbReference>
<dbReference type="AlphaFoldDB" id="A0A7S1RG26"/>
<accession>A0A7S1RG26</accession>
<dbReference type="Gene3D" id="3.90.190.10">
    <property type="entry name" value="Protein tyrosine phosphatase superfamily"/>
    <property type="match status" value="1"/>
</dbReference>
<dbReference type="GO" id="GO:0006370">
    <property type="term" value="P:7-methylguanosine mRNA capping"/>
    <property type="evidence" value="ECO:0007669"/>
    <property type="project" value="TreeGrafter"/>
</dbReference>
<dbReference type="InterPro" id="IPR051029">
    <property type="entry name" value="mRNA_Capping_Enz/RNA_Phosphat"/>
</dbReference>
<dbReference type="SMART" id="SM00195">
    <property type="entry name" value="DSPc"/>
    <property type="match status" value="1"/>
</dbReference>
<organism evidence="5">
    <name type="scientific">Alexandrium catenella</name>
    <name type="common">Red tide dinoflagellate</name>
    <name type="synonym">Gonyaulax catenella</name>
    <dbReference type="NCBI Taxonomy" id="2925"/>
    <lineage>
        <taxon>Eukaryota</taxon>
        <taxon>Sar</taxon>
        <taxon>Alveolata</taxon>
        <taxon>Dinophyceae</taxon>
        <taxon>Gonyaulacales</taxon>
        <taxon>Pyrocystaceae</taxon>
        <taxon>Alexandrium</taxon>
    </lineage>
</organism>
<dbReference type="SUPFAM" id="SSF52799">
    <property type="entry name" value="(Phosphotyrosine protein) phosphatases II"/>
    <property type="match status" value="1"/>
</dbReference>
<feature type="domain" description="Tyrosine specific protein phosphatases" evidence="4">
    <location>
        <begin position="136"/>
        <end position="210"/>
    </location>
</feature>
<name>A0A7S1RG26_ALECA</name>
<evidence type="ECO:0000313" key="5">
    <source>
        <dbReference type="EMBL" id="CAD9164904.1"/>
    </source>
</evidence>
<keyword evidence="1" id="KW-0378">Hydrolase</keyword>
<proteinExistence type="predicted"/>
<reference evidence="5" key="1">
    <citation type="submission" date="2021-01" db="EMBL/GenBank/DDBJ databases">
        <authorList>
            <person name="Corre E."/>
            <person name="Pelletier E."/>
            <person name="Niang G."/>
            <person name="Scheremetjew M."/>
            <person name="Finn R."/>
            <person name="Kale V."/>
            <person name="Holt S."/>
            <person name="Cochrane G."/>
            <person name="Meng A."/>
            <person name="Brown T."/>
            <person name="Cohen L."/>
        </authorList>
    </citation>
    <scope>NUCLEOTIDE SEQUENCE</scope>
    <source>
        <strain evidence="5">OF101</strain>
    </source>
</reference>
<evidence type="ECO:0000259" key="4">
    <source>
        <dbReference type="PROSITE" id="PS50056"/>
    </source>
</evidence>
<dbReference type="InterPro" id="IPR000340">
    <property type="entry name" value="Dual-sp_phosphatase_cat-dom"/>
</dbReference>
<evidence type="ECO:0000256" key="1">
    <source>
        <dbReference type="ARBA" id="ARBA00022801"/>
    </source>
</evidence>
<dbReference type="GO" id="GO:0004484">
    <property type="term" value="F:mRNA guanylyltransferase activity"/>
    <property type="evidence" value="ECO:0007669"/>
    <property type="project" value="TreeGrafter"/>
</dbReference>
<gene>
    <name evidence="5" type="ORF">ACAT0790_LOCUS41670</name>
</gene>
<feature type="region of interest" description="Disordered" evidence="3">
    <location>
        <begin position="1"/>
        <end position="21"/>
    </location>
</feature>
<keyword evidence="2" id="KW-0904">Protein phosphatase</keyword>
<dbReference type="EMBL" id="HBGE01069536">
    <property type="protein sequence ID" value="CAD9164904.1"/>
    <property type="molecule type" value="Transcribed_RNA"/>
</dbReference>
<dbReference type="PROSITE" id="PS00383">
    <property type="entry name" value="TYR_PHOSPHATASE_1"/>
    <property type="match status" value="1"/>
</dbReference>
<dbReference type="InterPro" id="IPR029021">
    <property type="entry name" value="Prot-tyrosine_phosphatase-like"/>
</dbReference>
<dbReference type="Pfam" id="PF00782">
    <property type="entry name" value="DSPc"/>
    <property type="match status" value="1"/>
</dbReference>